<evidence type="ECO:0000256" key="14">
    <source>
        <dbReference type="ARBA" id="ARBA00023212"/>
    </source>
</evidence>
<evidence type="ECO:0000256" key="10">
    <source>
        <dbReference type="ARBA" id="ARBA00023017"/>
    </source>
</evidence>
<feature type="domain" description="Dynein heavy chain AAA lid" evidence="25">
    <location>
        <begin position="3765"/>
        <end position="3904"/>
    </location>
</feature>
<dbReference type="FunFam" id="1.20.1270.280:FF:000001">
    <property type="entry name" value="dynein heavy chain 7, axonemal"/>
    <property type="match status" value="1"/>
</dbReference>
<keyword evidence="9" id="KW-0282">Flagellum</keyword>
<dbReference type="FunFam" id="1.20.140.100:FF:000004">
    <property type="entry name" value="Dynein axonemal heavy chain 6"/>
    <property type="match status" value="1"/>
</dbReference>
<dbReference type="Proteomes" id="UP001283361">
    <property type="component" value="Unassembled WGS sequence"/>
</dbReference>
<comment type="subcellular location">
    <subcellularLocation>
        <location evidence="1">Cell projection</location>
        <location evidence="1">Cilium</location>
        <location evidence="1">Flagellum</location>
    </subcellularLocation>
    <subcellularLocation>
        <location evidence="2">Cytoplasm</location>
        <location evidence="2">Cytoskeleton</location>
        <location evidence="2">Cilium axoneme</location>
    </subcellularLocation>
</comment>
<evidence type="ECO:0000259" key="17">
    <source>
        <dbReference type="Pfam" id="PF03028"/>
    </source>
</evidence>
<gene>
    <name evidence="27" type="ORF">RRG08_032935</name>
</gene>
<dbReference type="FunFam" id="3.20.180.20:FF:000003">
    <property type="entry name" value="Dynein heavy chain 12, axonemal"/>
    <property type="match status" value="1"/>
</dbReference>
<dbReference type="FunFam" id="3.40.50.300:FF:001328">
    <property type="entry name" value="Dynein heavy chain 6, axonemal"/>
    <property type="match status" value="1"/>
</dbReference>
<evidence type="ECO:0000259" key="25">
    <source>
        <dbReference type="Pfam" id="PF18198"/>
    </source>
</evidence>
<dbReference type="GO" id="GO:0031514">
    <property type="term" value="C:motile cilium"/>
    <property type="evidence" value="ECO:0007669"/>
    <property type="project" value="UniProtKB-SubCell"/>
</dbReference>
<evidence type="ECO:0000259" key="24">
    <source>
        <dbReference type="Pfam" id="PF17857"/>
    </source>
</evidence>
<evidence type="ECO:0000259" key="19">
    <source>
        <dbReference type="Pfam" id="PF12774"/>
    </source>
</evidence>
<dbReference type="FunFam" id="1.20.920.30:FF:000005">
    <property type="entry name" value="Dynein, axonemal, heavy chain 2"/>
    <property type="match status" value="1"/>
</dbReference>
<keyword evidence="12" id="KW-0969">Cilium</keyword>
<dbReference type="Pfam" id="PF03028">
    <property type="entry name" value="Dynein_heavy"/>
    <property type="match status" value="1"/>
</dbReference>
<dbReference type="Gene3D" id="3.10.490.20">
    <property type="match status" value="1"/>
</dbReference>
<dbReference type="InterPro" id="IPR026983">
    <property type="entry name" value="DHC"/>
</dbReference>
<feature type="domain" description="Dynein heavy chain 3 AAA+ lid" evidence="24">
    <location>
        <begin position="2360"/>
        <end position="2450"/>
    </location>
</feature>
<dbReference type="Gene3D" id="1.10.472.130">
    <property type="match status" value="1"/>
</dbReference>
<organism evidence="27 28">
    <name type="scientific">Elysia crispata</name>
    <name type="common">lettuce slug</name>
    <dbReference type="NCBI Taxonomy" id="231223"/>
    <lineage>
        <taxon>Eukaryota</taxon>
        <taxon>Metazoa</taxon>
        <taxon>Spiralia</taxon>
        <taxon>Lophotrochozoa</taxon>
        <taxon>Mollusca</taxon>
        <taxon>Gastropoda</taxon>
        <taxon>Heterobranchia</taxon>
        <taxon>Euthyneura</taxon>
        <taxon>Panpulmonata</taxon>
        <taxon>Sacoglossa</taxon>
        <taxon>Placobranchoidea</taxon>
        <taxon>Plakobranchidae</taxon>
        <taxon>Elysia</taxon>
    </lineage>
</organism>
<keyword evidence="28" id="KW-1185">Reference proteome</keyword>
<dbReference type="GO" id="GO:0005874">
    <property type="term" value="C:microtubule"/>
    <property type="evidence" value="ECO:0007669"/>
    <property type="project" value="UniProtKB-KW"/>
</dbReference>
<keyword evidence="10" id="KW-0243">Dynein</keyword>
<dbReference type="InterPro" id="IPR024743">
    <property type="entry name" value="Dynein_HC_stalk"/>
</dbReference>
<dbReference type="Pfam" id="PF12774">
    <property type="entry name" value="AAA_6"/>
    <property type="match status" value="1"/>
</dbReference>
<evidence type="ECO:0000259" key="20">
    <source>
        <dbReference type="Pfam" id="PF12777"/>
    </source>
</evidence>
<feature type="coiled-coil region" evidence="16">
    <location>
        <begin position="3006"/>
        <end position="3092"/>
    </location>
</feature>
<evidence type="ECO:0000259" key="26">
    <source>
        <dbReference type="Pfam" id="PF18199"/>
    </source>
</evidence>
<evidence type="ECO:0000256" key="16">
    <source>
        <dbReference type="SAM" id="Coils"/>
    </source>
</evidence>
<evidence type="ECO:0000256" key="12">
    <source>
        <dbReference type="ARBA" id="ARBA00023069"/>
    </source>
</evidence>
<keyword evidence="11 16" id="KW-0175">Coiled coil</keyword>
<dbReference type="FunFam" id="3.40.50.300:FF:002141">
    <property type="entry name" value="Dynein heavy chain"/>
    <property type="match status" value="1"/>
</dbReference>
<feature type="domain" description="Dynein heavy chain linker" evidence="18">
    <location>
        <begin position="971"/>
        <end position="1373"/>
    </location>
</feature>
<evidence type="ECO:0000313" key="27">
    <source>
        <dbReference type="EMBL" id="KAK3782184.1"/>
    </source>
</evidence>
<dbReference type="Gene3D" id="3.20.180.20">
    <property type="entry name" value="Dynein heavy chain, N-terminal domain 2"/>
    <property type="match status" value="1"/>
</dbReference>
<evidence type="ECO:0000313" key="28">
    <source>
        <dbReference type="Proteomes" id="UP001283361"/>
    </source>
</evidence>
<dbReference type="InterPro" id="IPR042219">
    <property type="entry name" value="AAA_lid_11_sf"/>
</dbReference>
<dbReference type="FunFam" id="1.10.287.2620:FF:000002">
    <property type="entry name" value="Dynein heavy chain 2, axonemal"/>
    <property type="match status" value="1"/>
</dbReference>
<dbReference type="FunFam" id="1.10.8.1220:FF:000001">
    <property type="entry name" value="Dynein axonemal heavy chain 5"/>
    <property type="match status" value="1"/>
</dbReference>
<keyword evidence="5" id="KW-0493">Microtubule</keyword>
<feature type="domain" description="Dynein heavy chain coiled coil stalk" evidence="20">
    <location>
        <begin position="2780"/>
        <end position="3123"/>
    </location>
</feature>
<accession>A0AAE1A6G5</accession>
<evidence type="ECO:0000256" key="13">
    <source>
        <dbReference type="ARBA" id="ARBA00023175"/>
    </source>
</evidence>
<dbReference type="FunFam" id="3.40.50.300:FF:000362">
    <property type="entry name" value="Dynein, axonemal, heavy chain 6"/>
    <property type="match status" value="1"/>
</dbReference>
<evidence type="ECO:0000256" key="15">
    <source>
        <dbReference type="ARBA" id="ARBA00023273"/>
    </source>
</evidence>
<dbReference type="GO" id="GO:0045505">
    <property type="term" value="F:dynein intermediate chain binding"/>
    <property type="evidence" value="ECO:0007669"/>
    <property type="project" value="InterPro"/>
</dbReference>
<dbReference type="Pfam" id="PF17852">
    <property type="entry name" value="Dynein_AAA_lid"/>
    <property type="match status" value="1"/>
</dbReference>
<keyword evidence="7" id="KW-0547">Nucleotide-binding</keyword>
<dbReference type="Pfam" id="PF18198">
    <property type="entry name" value="AAA_lid_11"/>
    <property type="match status" value="1"/>
</dbReference>
<dbReference type="FunFam" id="3.40.50.300:FF:000223">
    <property type="entry name" value="Dynein heavy chain 3, axonemal"/>
    <property type="match status" value="1"/>
</dbReference>
<dbReference type="InterPro" id="IPR035699">
    <property type="entry name" value="AAA_6"/>
</dbReference>
<dbReference type="FunFam" id="1.10.8.720:FF:000001">
    <property type="entry name" value="dynein heavy chain 7, axonemal"/>
    <property type="match status" value="1"/>
</dbReference>
<dbReference type="Pfam" id="PF12781">
    <property type="entry name" value="AAA_9"/>
    <property type="match status" value="1"/>
</dbReference>
<dbReference type="Pfam" id="PF12775">
    <property type="entry name" value="AAA_7"/>
    <property type="match status" value="1"/>
</dbReference>
<feature type="domain" description="Dynein heavy chain AAA module D4" evidence="21">
    <location>
        <begin position="2505"/>
        <end position="2766"/>
    </location>
</feature>
<feature type="domain" description="Dynein heavy chain hydrolytic ATP-binding dynein motor region" evidence="19">
    <location>
        <begin position="1500"/>
        <end position="1826"/>
    </location>
</feature>
<dbReference type="GO" id="GO:0051959">
    <property type="term" value="F:dynein light intermediate chain binding"/>
    <property type="evidence" value="ECO:0007669"/>
    <property type="project" value="InterPro"/>
</dbReference>
<evidence type="ECO:0008006" key="29">
    <source>
        <dbReference type="Google" id="ProtNLM"/>
    </source>
</evidence>
<dbReference type="InterPro" id="IPR004273">
    <property type="entry name" value="Dynein_heavy_D6_P-loop"/>
</dbReference>
<dbReference type="FunFam" id="3.10.490.20:FF:000001">
    <property type="entry name" value="dynein heavy chain 7, axonemal"/>
    <property type="match status" value="1"/>
</dbReference>
<evidence type="ECO:0000259" key="23">
    <source>
        <dbReference type="Pfam" id="PF17852"/>
    </source>
</evidence>
<evidence type="ECO:0000259" key="22">
    <source>
        <dbReference type="Pfam" id="PF12781"/>
    </source>
</evidence>
<dbReference type="GO" id="GO:0005858">
    <property type="term" value="C:axonemal dynein complex"/>
    <property type="evidence" value="ECO:0007669"/>
    <property type="project" value="UniProtKB-ARBA"/>
</dbReference>
<dbReference type="PANTHER" id="PTHR22878">
    <property type="entry name" value="DYNEIN HEAVY CHAIN 6, AXONEMAL-LIKE-RELATED"/>
    <property type="match status" value="1"/>
</dbReference>
<evidence type="ECO:0000256" key="9">
    <source>
        <dbReference type="ARBA" id="ARBA00022846"/>
    </source>
</evidence>
<dbReference type="InterPro" id="IPR041466">
    <property type="entry name" value="Dynein_AAA5_ext"/>
</dbReference>
<dbReference type="FunFam" id="3.40.50.300:FF:000044">
    <property type="entry name" value="Dynein heavy chain 5, axonemal"/>
    <property type="match status" value="1"/>
</dbReference>
<dbReference type="Gene3D" id="6.10.140.1060">
    <property type="match status" value="1"/>
</dbReference>
<keyword evidence="8" id="KW-0067">ATP-binding</keyword>
<dbReference type="GO" id="GO:0005524">
    <property type="term" value="F:ATP binding"/>
    <property type="evidence" value="ECO:0007669"/>
    <property type="project" value="UniProtKB-KW"/>
</dbReference>
<dbReference type="PANTHER" id="PTHR22878:SF73">
    <property type="entry name" value="DYNEIN AXONEMAL HEAVY CHAIN 1"/>
    <property type="match status" value="1"/>
</dbReference>
<dbReference type="InterPro" id="IPR041228">
    <property type="entry name" value="Dynein_C"/>
</dbReference>
<dbReference type="InterPro" id="IPR041589">
    <property type="entry name" value="DNAH3_AAA_lid_1"/>
</dbReference>
<evidence type="ECO:0000256" key="2">
    <source>
        <dbReference type="ARBA" id="ARBA00004430"/>
    </source>
</evidence>
<dbReference type="InterPro" id="IPR035706">
    <property type="entry name" value="AAA_9"/>
</dbReference>
<evidence type="ECO:0000256" key="1">
    <source>
        <dbReference type="ARBA" id="ARBA00004230"/>
    </source>
</evidence>
<dbReference type="Gene3D" id="1.20.58.1120">
    <property type="match status" value="1"/>
</dbReference>
<dbReference type="InterPro" id="IPR041658">
    <property type="entry name" value="AAA_lid_11"/>
</dbReference>
<dbReference type="InterPro" id="IPR027417">
    <property type="entry name" value="P-loop_NTPase"/>
</dbReference>
<dbReference type="SUPFAM" id="SSF52540">
    <property type="entry name" value="P-loop containing nucleoside triphosphate hydrolases"/>
    <property type="match status" value="4"/>
</dbReference>
<dbReference type="Gene3D" id="1.20.920.30">
    <property type="match status" value="1"/>
</dbReference>
<protein>
    <recommendedName>
        <fullName evidence="29">Dynein heavy chain 1, axonemal</fullName>
    </recommendedName>
</protein>
<evidence type="ECO:0000256" key="6">
    <source>
        <dbReference type="ARBA" id="ARBA00022737"/>
    </source>
</evidence>
<dbReference type="Gene3D" id="1.10.8.1220">
    <property type="match status" value="1"/>
</dbReference>
<comment type="similarity">
    <text evidence="3">Belongs to the dynein heavy chain family.</text>
</comment>
<name>A0AAE1A6G5_9GAST</name>
<dbReference type="Gene3D" id="1.20.1270.280">
    <property type="match status" value="1"/>
</dbReference>
<keyword evidence="13" id="KW-0505">Motor protein</keyword>
<dbReference type="InterPro" id="IPR024317">
    <property type="entry name" value="Dynein_heavy_chain_D4_dom"/>
</dbReference>
<keyword evidence="4" id="KW-0963">Cytoplasm</keyword>
<dbReference type="GO" id="GO:0003341">
    <property type="term" value="P:cilium movement"/>
    <property type="evidence" value="ECO:0007669"/>
    <property type="project" value="UniProtKB-ARBA"/>
</dbReference>
<dbReference type="InterPro" id="IPR042228">
    <property type="entry name" value="Dynein_linker_3"/>
</dbReference>
<feature type="domain" description="Dynein heavy chain region D6 P-loop" evidence="17">
    <location>
        <begin position="3620"/>
        <end position="3732"/>
    </location>
</feature>
<evidence type="ECO:0000256" key="3">
    <source>
        <dbReference type="ARBA" id="ARBA00008887"/>
    </source>
</evidence>
<reference evidence="27" key="1">
    <citation type="journal article" date="2023" name="G3 (Bethesda)">
        <title>A reference genome for the long-term kleptoplast-retaining sea slug Elysia crispata morphotype clarki.</title>
        <authorList>
            <person name="Eastman K.E."/>
            <person name="Pendleton A.L."/>
            <person name="Shaikh M.A."/>
            <person name="Suttiyut T."/>
            <person name="Ogas R."/>
            <person name="Tomko P."/>
            <person name="Gavelis G."/>
            <person name="Widhalm J.R."/>
            <person name="Wisecaver J.H."/>
        </authorList>
    </citation>
    <scope>NUCLEOTIDE SEQUENCE</scope>
    <source>
        <strain evidence="27">ECLA1</strain>
    </source>
</reference>
<dbReference type="Gene3D" id="1.10.8.720">
    <property type="entry name" value="Region D6 of dynein motor"/>
    <property type="match status" value="1"/>
</dbReference>
<dbReference type="Pfam" id="PF08393">
    <property type="entry name" value="DHC_N2"/>
    <property type="match status" value="1"/>
</dbReference>
<dbReference type="Pfam" id="PF12777">
    <property type="entry name" value="MT"/>
    <property type="match status" value="1"/>
</dbReference>
<evidence type="ECO:0000256" key="5">
    <source>
        <dbReference type="ARBA" id="ARBA00022701"/>
    </source>
</evidence>
<keyword evidence="14" id="KW-0206">Cytoskeleton</keyword>
<dbReference type="Pfam" id="PF12780">
    <property type="entry name" value="AAA_8"/>
    <property type="match status" value="1"/>
</dbReference>
<evidence type="ECO:0000256" key="7">
    <source>
        <dbReference type="ARBA" id="ARBA00022741"/>
    </source>
</evidence>
<dbReference type="FunFam" id="1.10.472.130:FF:000006">
    <property type="entry name" value="Dynein axonemal heavy chain 1"/>
    <property type="match status" value="1"/>
</dbReference>
<evidence type="ECO:0000259" key="18">
    <source>
        <dbReference type="Pfam" id="PF08393"/>
    </source>
</evidence>
<dbReference type="Pfam" id="PF18199">
    <property type="entry name" value="Dynein_C"/>
    <property type="match status" value="1"/>
</dbReference>
<sequence length="4213" mass="481965">MAWFEGGKRARFFAAERKRNKLVEKIRRREFKYPPIQPRGYYSDIVTKEADLGTVEVGGADTHHSTLWQVNTEKRIPPALDFKATSTEVNWHLKSQVFGPHTGIFVAKAKQGESCASGIDFATQAFEPKVQLPNFHNPGEKPRKIELERLRRLYARLDLPTLLTERGVRTELIMPKQHVNLNIILMMNPADPAPFPPYLPLSIFDNSEFDCRTPRDWLKLGDMTKARHPIPSLCLLPTKDEDGDKDPTDPSIDYDWFDAGVLDYDTPTGLYFVQRVDENCRIVNPKGEMVVNGSKDPETGQRIIYNNQFWVERWRIMFRAEDPRIFADRLAFAYHSRRMCEAQLRYTLYVDCMPTDGLGDLSDKNFEQIRYWAHSTPGLAKFKKLKEASEKVEKEITLDFCRVMNQFILDKAVKDDPATFAFVTLPVKSEKPAPKFAKCADLPAYDFNTQSDRFSYSSIYTILESIEAMGLVRTECDNLISTMSFFNFRVSKLFKIQEFINLQDQATNAMSNFLREQWLTSLRTHIRKAFMNVRKGWFNIYEDNWHIYQISKMKKFMETVKFMMQDAVRSLLYDSLRSFARLIVDSCLATNNVRPNLRWGDSLINSPFPPGKSPIFTLDLLLDEKGAHFNCDTDTLDAALVGLFNGAVNGTWSIYQLERFIMQDISWSESPFLEAVDREESVVRELRETMRDAVNTSLIPLKAYAKKYEQFLPVVHLDIREYINDLENKGLTPKELEHEVVQHLKDRVVTLNKIPYSIVIGPYQINTEGVRDHLAAKRRELANAILGIIVKNLRKKVETVLREFKEIVNRLADVPSCIEDLFQFREWITDVPNMLDSLKETSSVILGEYEILDENNYCLSDDDFTTKVTMVSWPLRIEQMCEKKLEFLLEDEDRYLRQLESDVITLSERLDNNQIMVAAMAEHSEIEKAHEYANEMRRMYKNLRECQDLAQLYNSREKLFKMKPTNFTWISKIMKEFEPFRKLWITTSDWVRWQESWLTDPLSAINAEELERCVTESWKTMNRSVRYFSNIPAVQQVAENIKVNIENFKPYVPLIQGLTNPGLRQRHWDAMSNEIGVKLKPSPNLTFTKCLEMKLEDYIDAIVKVSEVAAKEYAIELALNKMESEWETVEFELSPYKNTGTYMLKAGEEISQLLDDHIVTTQAMTFSPFKKEFEERIHTWEYTLKLTQDVMEEWLNVQRSWLYLEPIFRSEDITKQLPTESKRYNNMERIWRKVMRVAKTNPKVISICPDEDMLSDLRKCIELLDHVAKGLSDYLETKRCAFPRFFFLSDDELLEILSQTKDPRAVQPHLRKCFENIATLTFEEDLKITKMNSGEGECVPLCEELYPIGNIEDWLLELERVMKETIRSQLEQALLDYKKTGRTDFVLKWPGQIVIAVCQTYWSSEVTQALEEKTLADYYQIMLQQLDGLRELVRQDIPDIGRLTLSALIVIEVHSRDVIDKMVEENVSDPNAFEWISQLRYYWLEESNLYQRAVNAQFPYGYEYLGNTSRLVITPLTDRCYLTLTGALHLLFGGAPSGPAGTGKTETTKDLGKAFAIQCVVFNCSDQLDFMAMGKFFKGLASSGAWACFDEFNRIDIEVLSVVAQQIATIQNAQRMAMETFVFEGVEIMLRMSCAVFITMNPGYAGRTELPDNLKALFRPVAMMVPDYGLISEISLFSFGFSNAKHLALKIVSTFKLSSEQLSSQDHYDFGMRAVKSVISAAGNLKRTYPDLDEQLICLRAIQDVNVPKFLVDDLKLFNGIVSDLFPDVQIEEVNYGSLDTSLRHNCTKAGLKDVDDFIHKCIQLYETTVVRHGLMLVGPAGGGKTQCYKMLQAAQTDLRGQKSPNLSSFCTTHTYVLNPKSITMGQLYGEFDLNTHEWTDGILSTLIRVGTSADNPDKRWYVFDGPVDAVWIENMNTVLDDNKKLCLSSGEIIKLTDHMTMMFEVADLAVASPATVSRCGMVYMGTSVLGIEPLVECWLRRLPLALKGYQEMFGSLFAAFLPSALSFVRSNIVEVVATMDCGLVFSLFTLLDCFINPFHLRGNRKLHDVVNEENLVRIGELIEPWFIFSLVWSLGGSCDKDGREKFSAWLKDKMVEEQIEVRFPEESLVYDFKLDDAGIVIHPGIDEEEDHGERSVCWVNWLHGREEYSITPEMKFSDIMVPTIDTIRSTYILNMFILNKKRILCVGGTGTGKTLTIVDKLTRALPEEYLPEFINFSAKTSANQTQDLIDSKLDKRRKGIYGPPVGKYSVYFIDDLNMPALETYGAQPPIELIRQFMDTTGWYDRKSIGEFRTLTDVNFLCAMGPPGGGRNPVTARLLRHFSFLAFATMDEASLSKIFGTILEYWIENCEPVQHLCGQLIRSSLIMYNTVQQQMLPTPAKSHYTFNLRDLSKVFQGLLMADTDAIQTTEDVLRLWYHECCRVFQDRLVDDEDSALFESFLKERMKNDFGIDFDQVVTMTPLLYGHFLHMDVDPRPYVLIDDHLQAQRSVEEMLSDYNASTTKKMELVLFMDAVSHVSRIARILRQPLGNALLLGMGGSGRQSLTRLAAHMSDYDCFQVELTKNYGVHEWHEDLKKVMIKAGLKDEPIVFLFSDTQIKNESFLEDVNNILNTGDVPNLYGMDDNENIFKEMKPLVMDLGLQPTKTIMFSAYTKRVRSNLHTVITMSPLGEVFRARLRQFPALVNCCTIDWFHPWPADALCSVALKFLNELEDVQFPEKVLDGMVQMCQKLHESVTLYSERYLEEMSRHNYVTPTSYLELLSCYSQLVSRRRRELSVASSRLKTGLDKIMVTTVEVAKLQEELEIMSPELDKAVREATITMEQIAKDTAVAEQTKSEVQSEEAFAATKAQETEAIAADAQKDLAEALPLLEAAVSSLKSLNKNDVTEVRALQRPPPGVKLVMEATCIMKGIKPKRVAGEKPGQKVDDYWEPGKAQLQDPGKFLDSLFSYDKDNIPVEIIKKIEPYINNPNFTPEAILKVSKACTSICQWVIAMYKYHFVAVGVAPKREKLRLAMEELNNTERILAEAKRKLSQVEAGVFRLQKRYSESMSKKQNLEDKCKLCQARLDRADKLINSLADEKDRWGETIERYEALIVNVPGDVLISAGFIAYLGPFTSDYRMKMVSEWGQALSEVGVPSSPDAGLLSTMGDPVKIRSWQIYGLPADHYSVENGVIVDLSRRWPLFIDPQGQANKWIKNMEAEQEMSVVKQSSRDFIRVLETSIRFGKPCLMENVGSDLDPSLEPILLKQVFRQQGTLVIKIGDNFVPYHKQFKFYLTSKLPNPHYTPEVSTKVTLINFTLSPSGLQDQLLGIVVAEERPDLEDSKNQLIVSNAQMKQELKEIEDKILHLLSASQGSPVDDIELIETLDASKITSGEIQSKVKVAELTERSIDETRSQYIPVALNSQILFFCVADMANIDPMYQYSLEWFIKIFLSAIANAERAESIVERVQHINSTFTYSLFCNVCRSLFEKHKLLFGLLMCTRIEMEKGNINMLEWRWLIAGGTVIPEELPNPAPKWLSVRSWNDILTLPALPAFEGFAVDFEKNVSAFKKIFDHAEPQDLPLPGRWREKLDSFQVILVLKALRPDKVTNAMQHYVASKLGQKFIEPQTTDLGVVFKDSSVMSPLVFVLSTGTDPAGSLYQFANSMKFTDRLFAISLGQGQGPRAEALMRIAMESGGWVFFQNCHLAPSWMPVLERLVETIDPENVHRDFRLWLTSMPSSAFPVYILQNSSKMTVEPPKGIKANLLRSYQNFSDKFFKQCPGKVRVFKHLLLSICFFHAVVLERRKFGALGFNIPYEFTDGDMKICIDQLSMFLLEYNDIPFKVLVYTAGHINYGGRVTDDWDRRCLMNILADFYCLEAVGGSYIYGESGIYRQMPAESDHAAYLEYIKQLPINDRPEIFGLHDNANITFAQNETSFLLDYLVMLQPKTASGGGLSREQVMEQTATAMLEKVPESVDMKVVQEKYPVKYQQSMNTVLAQEVIRYNRLLNVIQSTLRDLLKALKGLVVMSQKLEEMANSLFINTVPTLWSSKAYPSLKPLGAWITDLNTRMDFIKNWVDNGMPLVFWISGFFFPQAFLTGTLQNHARKVKISIDSISFDFKVKNKEIHKAPKTGCYIDGMFLEGARWDHHMKTLNESKAKELFTSMPTIWLIPTPNRISSDSGVYNCPVYKTLTRAGTLSTTGHSTNFVFTVDIPSEKSQRHWIKRGVALMCALNF</sequence>
<feature type="domain" description="Dynein heavy chain ATP-binding dynein motor region" evidence="22">
    <location>
        <begin position="3153"/>
        <end position="3374"/>
    </location>
</feature>
<dbReference type="Gene3D" id="1.10.287.2620">
    <property type="match status" value="1"/>
</dbReference>
<comment type="caution">
    <text evidence="27">The sequence shown here is derived from an EMBL/GenBank/DDBJ whole genome shotgun (WGS) entry which is preliminary data.</text>
</comment>
<dbReference type="EMBL" id="JAWDGP010002535">
    <property type="protein sequence ID" value="KAK3782184.1"/>
    <property type="molecule type" value="Genomic_DNA"/>
</dbReference>
<dbReference type="InterPro" id="IPR043157">
    <property type="entry name" value="Dynein_AAA1S"/>
</dbReference>
<proteinExistence type="inferred from homology"/>
<dbReference type="Gene3D" id="1.20.140.100">
    <property type="entry name" value="Dynein heavy chain, N-terminal domain 2"/>
    <property type="match status" value="1"/>
</dbReference>
<dbReference type="InterPro" id="IPR013602">
    <property type="entry name" value="Dynein_heavy_linker"/>
</dbReference>
<dbReference type="FunFam" id="1.20.920.20:FF:000006">
    <property type="entry name" value="Dynein, axonemal, heavy chain 6"/>
    <property type="match status" value="1"/>
</dbReference>
<evidence type="ECO:0000256" key="8">
    <source>
        <dbReference type="ARBA" id="ARBA00022840"/>
    </source>
</evidence>
<dbReference type="FunFam" id="1.10.8.710:FF:000004">
    <property type="entry name" value="Dynein axonemal heavy chain 6"/>
    <property type="match status" value="1"/>
</dbReference>
<evidence type="ECO:0000259" key="21">
    <source>
        <dbReference type="Pfam" id="PF12780"/>
    </source>
</evidence>
<keyword evidence="6" id="KW-0677">Repeat</keyword>
<dbReference type="InterPro" id="IPR043160">
    <property type="entry name" value="Dynein_C_barrel"/>
</dbReference>
<dbReference type="Gene3D" id="1.10.8.710">
    <property type="match status" value="1"/>
</dbReference>
<dbReference type="Pfam" id="PF17857">
    <property type="entry name" value="AAA_lid_1"/>
    <property type="match status" value="1"/>
</dbReference>
<dbReference type="InterPro" id="IPR042222">
    <property type="entry name" value="Dynein_2_N"/>
</dbReference>
<dbReference type="FunFam" id="1.20.58.1120:FF:000001">
    <property type="entry name" value="dynein heavy chain 2, axonemal"/>
    <property type="match status" value="1"/>
</dbReference>
<keyword evidence="15" id="KW-0966">Cell projection</keyword>
<feature type="domain" description="Dynein heavy chain C-terminal" evidence="26">
    <location>
        <begin position="3910"/>
        <end position="4209"/>
    </location>
</feature>
<dbReference type="Gene3D" id="1.20.920.20">
    <property type="match status" value="1"/>
</dbReference>
<dbReference type="Gene3D" id="3.40.50.300">
    <property type="entry name" value="P-loop containing nucleotide triphosphate hydrolases"/>
    <property type="match status" value="5"/>
</dbReference>
<dbReference type="GO" id="GO:0008569">
    <property type="term" value="F:minus-end-directed microtubule motor activity"/>
    <property type="evidence" value="ECO:0007669"/>
    <property type="project" value="InterPro"/>
</dbReference>
<evidence type="ECO:0000256" key="11">
    <source>
        <dbReference type="ARBA" id="ARBA00023054"/>
    </source>
</evidence>
<evidence type="ECO:0000256" key="4">
    <source>
        <dbReference type="ARBA" id="ARBA00022490"/>
    </source>
</evidence>
<feature type="domain" description="Dynein heavy chain AAA 5 extension" evidence="23">
    <location>
        <begin position="1996"/>
        <end position="2117"/>
    </location>
</feature>
<feature type="coiled-coil region" evidence="16">
    <location>
        <begin position="3322"/>
        <end position="3349"/>
    </location>
</feature>